<reference evidence="3 4" key="1">
    <citation type="submission" date="2018-05" db="EMBL/GenBank/DDBJ databases">
        <title>Leucothrix arctica sp. nov., isolated from Arctic seawater.</title>
        <authorList>
            <person name="Choi A."/>
            <person name="Baek K."/>
        </authorList>
    </citation>
    <scope>NUCLEOTIDE SEQUENCE [LARGE SCALE GENOMIC DNA]</scope>
    <source>
        <strain evidence="3 4">JCM 18388</strain>
    </source>
</reference>
<sequence length="185" mass="20685">MSDLTALAEELDKITETGHPPVHLWNPDRKDDIDIVIKHDCSWIHEGGEIKREKLVNLFSSVLWMENGEHYLKTPAEQLKITVETTPFLITQMTVSQQGTAEQEIAFTSSYGDTIILGADHPLTLNNTLIADQEIPLVEVRYGMQGRLSRSVFTELVALGVHETTPDGDVLNILSNGINHPLRFS</sequence>
<dbReference type="Pfam" id="PF21028">
    <property type="entry name" value="DUF1285_C"/>
    <property type="match status" value="1"/>
</dbReference>
<dbReference type="Gene3D" id="3.10.540.10">
    <property type="entry name" value="duf1285 like domain"/>
    <property type="match status" value="1"/>
</dbReference>
<dbReference type="Proteomes" id="UP000245539">
    <property type="component" value="Unassembled WGS sequence"/>
</dbReference>
<dbReference type="Pfam" id="PF06938">
    <property type="entry name" value="DUF1285_N"/>
    <property type="match status" value="1"/>
</dbReference>
<dbReference type="InterPro" id="IPR048342">
    <property type="entry name" value="DUF1285_C"/>
</dbReference>
<name>A0A317C3I6_9GAMM</name>
<gene>
    <name evidence="3" type="ORF">DKW60_19625</name>
</gene>
<accession>A0A317C3I6</accession>
<dbReference type="Gene3D" id="2.30.270.10">
    <property type="entry name" value="duf1285 protein"/>
    <property type="match status" value="1"/>
</dbReference>
<evidence type="ECO:0000313" key="4">
    <source>
        <dbReference type="Proteomes" id="UP000245539"/>
    </source>
</evidence>
<dbReference type="InterPro" id="IPR048341">
    <property type="entry name" value="DUF1285_N"/>
</dbReference>
<feature type="domain" description="DUF1285" evidence="1">
    <location>
        <begin position="20"/>
        <end position="84"/>
    </location>
</feature>
<evidence type="ECO:0000259" key="1">
    <source>
        <dbReference type="Pfam" id="PF06938"/>
    </source>
</evidence>
<evidence type="ECO:0000313" key="3">
    <source>
        <dbReference type="EMBL" id="PWQ92731.1"/>
    </source>
</evidence>
<dbReference type="EMBL" id="QGKM01000077">
    <property type="protein sequence ID" value="PWQ92731.1"/>
    <property type="molecule type" value="Genomic_DNA"/>
</dbReference>
<protein>
    <submittedName>
        <fullName evidence="3">DUF1285 domain-containing protein</fullName>
    </submittedName>
</protein>
<comment type="caution">
    <text evidence="3">The sequence shown here is derived from an EMBL/GenBank/DDBJ whole genome shotgun (WGS) entry which is preliminary data.</text>
</comment>
<feature type="domain" description="DUF1285" evidence="2">
    <location>
        <begin position="87"/>
        <end position="182"/>
    </location>
</feature>
<proteinExistence type="predicted"/>
<organism evidence="3 4">
    <name type="scientific">Leucothrix pacifica</name>
    <dbReference type="NCBI Taxonomy" id="1247513"/>
    <lineage>
        <taxon>Bacteria</taxon>
        <taxon>Pseudomonadati</taxon>
        <taxon>Pseudomonadota</taxon>
        <taxon>Gammaproteobacteria</taxon>
        <taxon>Thiotrichales</taxon>
        <taxon>Thiotrichaceae</taxon>
        <taxon>Leucothrix</taxon>
    </lineage>
</organism>
<dbReference type="InterPro" id="IPR023361">
    <property type="entry name" value="DUF1285_beta_roll_sf"/>
</dbReference>
<dbReference type="AlphaFoldDB" id="A0A317C3I6"/>
<evidence type="ECO:0000259" key="2">
    <source>
        <dbReference type="Pfam" id="PF21028"/>
    </source>
</evidence>
<dbReference type="RefSeq" id="WP_109839373.1">
    <property type="nucleotide sequence ID" value="NZ_QGKM01000077.1"/>
</dbReference>
<dbReference type="OrthoDB" id="3078366at2"/>
<keyword evidence="4" id="KW-1185">Reference proteome</keyword>